<dbReference type="GO" id="GO:0006002">
    <property type="term" value="P:fructose 6-phosphate metabolic process"/>
    <property type="evidence" value="ECO:0007669"/>
    <property type="project" value="TreeGrafter"/>
</dbReference>
<dbReference type="InterPro" id="IPR035466">
    <property type="entry name" value="GlmS/AgaS_SIS"/>
</dbReference>
<sequence length="331" mass="34894">MLGAHFEAEIREQPDVWRRIAASDQAQRFAAAVAGRDVLFLGSGSSLFVGMLGALAFRRRGMRAYALAATEARFDRNAYQDACVVALSQSGRSADLLEAIDLLAPSRLVALTNDASSPLALRAEIVIDALAGPEIAVPASKSVTSMAAILLWAAALTGGKRNRTAETLQETAEDVRAWLDGAGVDDVVDAARRIARRRSVAVVAAGYGVPVAYELALKIKEASYVHAEGFAAGEFRHGSSAMLDASGVIIGIVDEASRDIVHRPLAEAAEAEAARYVIGARSGEIPLLGPATGEAFNSLAWLVAGQFLALSLGRANYVESDSPRGLAKWVH</sequence>
<evidence type="ECO:0000256" key="1">
    <source>
        <dbReference type="ARBA" id="ARBA00001031"/>
    </source>
</evidence>
<keyword evidence="5" id="KW-0812">Transmembrane</keyword>
<evidence type="ECO:0000313" key="7">
    <source>
        <dbReference type="EMBL" id="BDE07641.1"/>
    </source>
</evidence>
<keyword evidence="4" id="KW-0677">Repeat</keyword>
<organism evidence="7 8">
    <name type="scientific">Vulcanimicrobium alpinum</name>
    <dbReference type="NCBI Taxonomy" id="3016050"/>
    <lineage>
        <taxon>Bacteria</taxon>
        <taxon>Bacillati</taxon>
        <taxon>Vulcanimicrobiota</taxon>
        <taxon>Vulcanimicrobiia</taxon>
        <taxon>Vulcanimicrobiales</taxon>
        <taxon>Vulcanimicrobiaceae</taxon>
        <taxon>Vulcanimicrobium</taxon>
    </lineage>
</organism>
<feature type="domain" description="SIS" evidence="6">
    <location>
        <begin position="190"/>
        <end position="318"/>
    </location>
</feature>
<comment type="catalytic activity">
    <reaction evidence="1">
        <text>D-fructose 6-phosphate + L-glutamine = D-glucosamine 6-phosphate + L-glutamate</text>
        <dbReference type="Rhea" id="RHEA:13237"/>
        <dbReference type="ChEBI" id="CHEBI:29985"/>
        <dbReference type="ChEBI" id="CHEBI:58359"/>
        <dbReference type="ChEBI" id="CHEBI:58725"/>
        <dbReference type="ChEBI" id="CHEBI:61527"/>
        <dbReference type="EC" id="2.6.1.16"/>
    </reaction>
</comment>
<keyword evidence="5" id="KW-1133">Transmembrane helix</keyword>
<dbReference type="PANTHER" id="PTHR10937">
    <property type="entry name" value="GLUCOSAMINE--FRUCTOSE-6-PHOSPHATE AMINOTRANSFERASE, ISOMERIZING"/>
    <property type="match status" value="1"/>
</dbReference>
<dbReference type="PANTHER" id="PTHR10937:SF0">
    <property type="entry name" value="GLUTAMINE--FRUCTOSE-6-PHOSPHATE TRANSAMINASE (ISOMERIZING)"/>
    <property type="match status" value="1"/>
</dbReference>
<proteinExistence type="predicted"/>
<feature type="domain" description="SIS" evidence="6">
    <location>
        <begin position="25"/>
        <end position="164"/>
    </location>
</feature>
<dbReference type="GO" id="GO:0097367">
    <property type="term" value="F:carbohydrate derivative binding"/>
    <property type="evidence" value="ECO:0007669"/>
    <property type="project" value="InterPro"/>
</dbReference>
<name>A0AAN1XZI8_UNVUL</name>
<evidence type="ECO:0000256" key="3">
    <source>
        <dbReference type="ARBA" id="ARBA00016090"/>
    </source>
</evidence>
<dbReference type="Pfam" id="PF01380">
    <property type="entry name" value="SIS"/>
    <property type="match status" value="2"/>
</dbReference>
<reference evidence="7 8" key="1">
    <citation type="journal article" date="2022" name="ISME Commun">
        <title>Vulcanimicrobium alpinus gen. nov. sp. nov., the first cultivated representative of the candidate phylum 'Eremiobacterota', is a metabolically versatile aerobic anoxygenic phototroph.</title>
        <authorList>
            <person name="Yabe S."/>
            <person name="Muto K."/>
            <person name="Abe K."/>
            <person name="Yokota A."/>
            <person name="Staudigel H."/>
            <person name="Tebo B.M."/>
        </authorList>
    </citation>
    <scope>NUCLEOTIDE SEQUENCE [LARGE SCALE GENOMIC DNA]</scope>
    <source>
        <strain evidence="7 8">WC8-2</strain>
    </source>
</reference>
<evidence type="ECO:0000256" key="5">
    <source>
        <dbReference type="SAM" id="Phobius"/>
    </source>
</evidence>
<dbReference type="GO" id="GO:0004360">
    <property type="term" value="F:glutamine-fructose-6-phosphate transaminase (isomerizing) activity"/>
    <property type="evidence" value="ECO:0007669"/>
    <property type="project" value="UniProtKB-EC"/>
</dbReference>
<accession>A0AAN1XZI8</accession>
<keyword evidence="5" id="KW-0472">Membrane</keyword>
<evidence type="ECO:0000256" key="4">
    <source>
        <dbReference type="ARBA" id="ARBA00022737"/>
    </source>
</evidence>
<dbReference type="GO" id="GO:0006047">
    <property type="term" value="P:UDP-N-acetylglucosamine metabolic process"/>
    <property type="evidence" value="ECO:0007669"/>
    <property type="project" value="TreeGrafter"/>
</dbReference>
<dbReference type="EMBL" id="AP025523">
    <property type="protein sequence ID" value="BDE07641.1"/>
    <property type="molecule type" value="Genomic_DNA"/>
</dbReference>
<dbReference type="AlphaFoldDB" id="A0AAN1XZI8"/>
<dbReference type="CDD" id="cd05008">
    <property type="entry name" value="SIS_GlmS_GlmD_1"/>
    <property type="match status" value="1"/>
</dbReference>
<dbReference type="InterPro" id="IPR046348">
    <property type="entry name" value="SIS_dom_sf"/>
</dbReference>
<dbReference type="SUPFAM" id="SSF53697">
    <property type="entry name" value="SIS domain"/>
    <property type="match status" value="1"/>
</dbReference>
<evidence type="ECO:0000259" key="6">
    <source>
        <dbReference type="PROSITE" id="PS51464"/>
    </source>
</evidence>
<dbReference type="KEGG" id="vab:WPS_29170"/>
<keyword evidence="8" id="KW-1185">Reference proteome</keyword>
<dbReference type="EC" id="2.6.1.16" evidence="2"/>
<dbReference type="GO" id="GO:0006487">
    <property type="term" value="P:protein N-linked glycosylation"/>
    <property type="evidence" value="ECO:0007669"/>
    <property type="project" value="TreeGrafter"/>
</dbReference>
<dbReference type="InterPro" id="IPR001347">
    <property type="entry name" value="SIS_dom"/>
</dbReference>
<dbReference type="Gene3D" id="3.40.50.10490">
    <property type="entry name" value="Glucose-6-phosphate isomerase like protein, domain 1"/>
    <property type="match status" value="2"/>
</dbReference>
<evidence type="ECO:0000313" key="8">
    <source>
        <dbReference type="Proteomes" id="UP001317532"/>
    </source>
</evidence>
<protein>
    <recommendedName>
        <fullName evidence="3">Glutamine--fructose-6-phosphate aminotransferase [isomerizing]</fullName>
        <ecNumber evidence="2">2.6.1.16</ecNumber>
    </recommendedName>
</protein>
<gene>
    <name evidence="7" type="ORF">WPS_29170</name>
</gene>
<dbReference type="RefSeq" id="WP_317995219.1">
    <property type="nucleotide sequence ID" value="NZ_AP025523.1"/>
</dbReference>
<dbReference type="PROSITE" id="PS51464">
    <property type="entry name" value="SIS"/>
    <property type="match status" value="2"/>
</dbReference>
<evidence type="ECO:0000256" key="2">
    <source>
        <dbReference type="ARBA" id="ARBA00012916"/>
    </source>
</evidence>
<dbReference type="Proteomes" id="UP001317532">
    <property type="component" value="Chromosome"/>
</dbReference>
<feature type="transmembrane region" description="Helical" evidence="5">
    <location>
        <begin position="38"/>
        <end position="57"/>
    </location>
</feature>